<accession>X0RR92</accession>
<organism evidence="2">
    <name type="scientific">marine sediment metagenome</name>
    <dbReference type="NCBI Taxonomy" id="412755"/>
    <lineage>
        <taxon>unclassified sequences</taxon>
        <taxon>metagenomes</taxon>
        <taxon>ecological metagenomes</taxon>
    </lineage>
</organism>
<dbReference type="Gene3D" id="3.40.50.11600">
    <property type="match status" value="1"/>
</dbReference>
<dbReference type="SUPFAM" id="SSF51717">
    <property type="entry name" value="Dihydropteroate synthetase-like"/>
    <property type="match status" value="1"/>
</dbReference>
<dbReference type="AlphaFoldDB" id="X0RR92"/>
<dbReference type="PANTHER" id="PTHR36214:SF3">
    <property type="entry name" value="ACETYL-COA DECARBONYLASE_SYNTHASE COMPLEX SUBUNIT GAMMA"/>
    <property type="match status" value="1"/>
</dbReference>
<dbReference type="InterPro" id="IPR051069">
    <property type="entry name" value="ACDS_complex_subunit"/>
</dbReference>
<evidence type="ECO:0000313" key="2">
    <source>
        <dbReference type="EMBL" id="GAF71293.1"/>
    </source>
</evidence>
<feature type="non-terminal residue" evidence="2">
    <location>
        <position position="1"/>
    </location>
</feature>
<dbReference type="Gene3D" id="3.20.20.20">
    <property type="entry name" value="Dihydropteroate synthase-like"/>
    <property type="match status" value="1"/>
</dbReference>
<gene>
    <name evidence="2" type="ORF">S01H1_05158</name>
</gene>
<dbReference type="Pfam" id="PF03599">
    <property type="entry name" value="CdhD"/>
    <property type="match status" value="1"/>
</dbReference>
<protein>
    <recommendedName>
        <fullName evidence="1">CO dehydrogenase/acetyl-CoA synthase delta subunit TIM barrel domain-containing protein</fullName>
    </recommendedName>
</protein>
<evidence type="ECO:0000259" key="1">
    <source>
        <dbReference type="Pfam" id="PF03599"/>
    </source>
</evidence>
<name>X0RR92_9ZZZZ</name>
<dbReference type="NCBIfam" id="NF003195">
    <property type="entry name" value="PRK04165.1"/>
    <property type="match status" value="1"/>
</dbReference>
<reference evidence="2" key="1">
    <citation type="journal article" date="2014" name="Front. Microbiol.">
        <title>High frequency of phylogenetically diverse reductive dehalogenase-homologous genes in deep subseafloor sedimentary metagenomes.</title>
        <authorList>
            <person name="Kawai M."/>
            <person name="Futagami T."/>
            <person name="Toyoda A."/>
            <person name="Takaki Y."/>
            <person name="Nishi S."/>
            <person name="Hori S."/>
            <person name="Arai W."/>
            <person name="Tsubouchi T."/>
            <person name="Morono Y."/>
            <person name="Uchiyama I."/>
            <person name="Ito T."/>
            <person name="Fujiyama A."/>
            <person name="Inagaki F."/>
            <person name="Takami H."/>
        </authorList>
    </citation>
    <scope>NUCLEOTIDE SEQUENCE</scope>
    <source>
        <strain evidence="2">Expedition CK06-06</strain>
    </source>
</reference>
<dbReference type="PANTHER" id="PTHR36214">
    <property type="match status" value="1"/>
</dbReference>
<sequence>PQKPVTFGVGEREAVIGGEEVLMRHQLTFYNKTAICVEIADDETELEEIVNYLTEVKLERIGDVLTLDGIALRNVSGNKDQFKLAAKKISQLSNLPIILCCFDAEILIAAAEEIADKKPLLYAVTEDNWEEVGKFAIQKNLPVAIVSSNLEKLMSLSATLQKFGVKEIVLDSGTYFGPGNLSVTYDNIMQLRTAAIDKEDSNACWPVMGVPAAYWSQAKITDEKELWEHQYQEIIMGAIMESIDTNLIILHTGQKKDEIWALLALMTLGQSVFSDPRIYPAVDAGLYKVGEPNEMSPIFVTSNYRMTKIPVEQDLQGANIDCFLLVVDTEGIGIESAVAGGQFNAGGIAEAVKEFNAFENLKHRILVIPGMAARLSGALEDEADAFVVVGPRDSSGIPKFVETQWKPDEFMKEYESWEKE</sequence>
<feature type="domain" description="CO dehydrogenase/acetyl-CoA synthase delta subunit TIM barrel" evidence="1">
    <location>
        <begin position="5"/>
        <end position="400"/>
    </location>
</feature>
<dbReference type="EMBL" id="BARS01002687">
    <property type="protein sequence ID" value="GAF71293.1"/>
    <property type="molecule type" value="Genomic_DNA"/>
</dbReference>
<comment type="caution">
    <text evidence="2">The sequence shown here is derived from an EMBL/GenBank/DDBJ whole genome shotgun (WGS) entry which is preliminary data.</text>
</comment>
<proteinExistence type="predicted"/>
<dbReference type="InterPro" id="IPR016041">
    <property type="entry name" value="Ac-CoA_synth_d_su_TIM-brl"/>
</dbReference>
<dbReference type="InterPro" id="IPR011005">
    <property type="entry name" value="Dihydropteroate_synth-like_sf"/>
</dbReference>